<accession>A0A3P7JFG5</accession>
<evidence type="ECO:0000313" key="1">
    <source>
        <dbReference type="EMBL" id="VDM74817.1"/>
    </source>
</evidence>
<organism evidence="1 2">
    <name type="scientific">Strongylus vulgaris</name>
    <name type="common">Blood worm</name>
    <dbReference type="NCBI Taxonomy" id="40348"/>
    <lineage>
        <taxon>Eukaryota</taxon>
        <taxon>Metazoa</taxon>
        <taxon>Ecdysozoa</taxon>
        <taxon>Nematoda</taxon>
        <taxon>Chromadorea</taxon>
        <taxon>Rhabditida</taxon>
        <taxon>Rhabditina</taxon>
        <taxon>Rhabditomorpha</taxon>
        <taxon>Strongyloidea</taxon>
        <taxon>Strongylidae</taxon>
        <taxon>Strongylus</taxon>
    </lineage>
</organism>
<dbReference type="Proteomes" id="UP000270094">
    <property type="component" value="Unassembled WGS sequence"/>
</dbReference>
<keyword evidence="2" id="KW-1185">Reference proteome</keyword>
<gene>
    <name evidence="1" type="ORF">SVUK_LOCUS9815</name>
</gene>
<dbReference type="EMBL" id="UYYB01094664">
    <property type="protein sequence ID" value="VDM74817.1"/>
    <property type="molecule type" value="Genomic_DNA"/>
</dbReference>
<protein>
    <submittedName>
        <fullName evidence="1">Uncharacterized protein</fullName>
    </submittedName>
</protein>
<sequence>MSSLLLARTTCTDVAVTFLNRQHQKQLDRLTQLKANGNGGDAMAREKVLLKDFAVMSRLCALTNKPLPTIQVPRTFDLLPAVFKEEQCIGARGIEAYTVWVLFYHCLYL</sequence>
<proteinExistence type="predicted"/>
<evidence type="ECO:0000313" key="2">
    <source>
        <dbReference type="Proteomes" id="UP000270094"/>
    </source>
</evidence>
<reference evidence="1 2" key="1">
    <citation type="submission" date="2018-11" db="EMBL/GenBank/DDBJ databases">
        <authorList>
            <consortium name="Pathogen Informatics"/>
        </authorList>
    </citation>
    <scope>NUCLEOTIDE SEQUENCE [LARGE SCALE GENOMIC DNA]</scope>
</reference>
<dbReference type="OrthoDB" id="5828165at2759"/>
<dbReference type="AlphaFoldDB" id="A0A3P7JFG5"/>
<name>A0A3P7JFG5_STRVU</name>